<dbReference type="InterPro" id="IPR032568">
    <property type="entry name" value="DUF4926"/>
</dbReference>
<dbReference type="EMBL" id="MVGR01000001">
    <property type="protein sequence ID" value="OPF20269.1"/>
    <property type="molecule type" value="Genomic_DNA"/>
</dbReference>
<name>A0A1V4BZK0_MICAE</name>
<gene>
    <name evidence="1" type="ORF">B1L04_02390</name>
</gene>
<dbReference type="AlphaFoldDB" id="A0A1V4BZK0"/>
<protein>
    <submittedName>
        <fullName evidence="1">DUF4926 domain-containing protein</fullName>
    </submittedName>
</protein>
<organism evidence="1 2">
    <name type="scientific">Microcystis aeruginosa KW</name>
    <dbReference type="NCBI Taxonomy" id="1960155"/>
    <lineage>
        <taxon>Bacteria</taxon>
        <taxon>Bacillati</taxon>
        <taxon>Cyanobacteriota</taxon>
        <taxon>Cyanophyceae</taxon>
        <taxon>Oscillatoriophycideae</taxon>
        <taxon>Chroococcales</taxon>
        <taxon>Microcystaceae</taxon>
        <taxon>Microcystis</taxon>
    </lineage>
</organism>
<proteinExistence type="predicted"/>
<comment type="caution">
    <text evidence="1">The sequence shown here is derived from an EMBL/GenBank/DDBJ whole genome shotgun (WGS) entry which is preliminary data.</text>
</comment>
<reference evidence="1 2" key="1">
    <citation type="submission" date="2017-02" db="EMBL/GenBank/DDBJ databases">
        <title>Genome sequence of Microcystis aeruginosa KW.</title>
        <authorList>
            <person name="Oh H.-M."/>
            <person name="Ahn C.-Y."/>
            <person name="Jeong H."/>
            <person name="Srivastava A."/>
            <person name="Lee H.-G."/>
            <person name="Kang S.-R."/>
        </authorList>
    </citation>
    <scope>NUCLEOTIDE SEQUENCE [LARGE SCALE GENOMIC DNA]</scope>
    <source>
        <strain evidence="1 2">KW</strain>
    </source>
</reference>
<dbReference type="Proteomes" id="UP000189835">
    <property type="component" value="Unassembled WGS sequence"/>
</dbReference>
<evidence type="ECO:0000313" key="1">
    <source>
        <dbReference type="EMBL" id="OPF20269.1"/>
    </source>
</evidence>
<evidence type="ECO:0000313" key="2">
    <source>
        <dbReference type="Proteomes" id="UP000189835"/>
    </source>
</evidence>
<dbReference type="Pfam" id="PF16277">
    <property type="entry name" value="DUF4926"/>
    <property type="match status" value="1"/>
</dbReference>
<sequence length="81" mass="9211">MMNTIQEYDLVALTEDVTATHKTTHQPILLRRGQMGTVLMSFNQQAFLIDFTDQNGQTFAMETVDHSKLLRLISEPELVSV</sequence>
<accession>A0A1V4BZK0</accession>